<evidence type="ECO:0000256" key="8">
    <source>
        <dbReference type="ARBA" id="ARBA00048679"/>
    </source>
</evidence>
<evidence type="ECO:0000256" key="5">
    <source>
        <dbReference type="ARBA" id="ARBA00022777"/>
    </source>
</evidence>
<evidence type="ECO:0000256" key="1">
    <source>
        <dbReference type="ARBA" id="ARBA00012513"/>
    </source>
</evidence>
<dbReference type="PANTHER" id="PTHR13902">
    <property type="entry name" value="SERINE/THREONINE-PROTEIN KINASE WNK WITH NO LYSINE -RELATED"/>
    <property type="match status" value="1"/>
</dbReference>
<name>A0A833QF27_9POAL</name>
<evidence type="ECO:0000256" key="3">
    <source>
        <dbReference type="ARBA" id="ARBA00022679"/>
    </source>
</evidence>
<gene>
    <name evidence="11" type="ORF">FCM35_KLT13599</name>
</gene>
<dbReference type="Gene3D" id="1.10.510.10">
    <property type="entry name" value="Transferase(Phosphotransferase) domain 1"/>
    <property type="match status" value="1"/>
</dbReference>
<evidence type="ECO:0000313" key="11">
    <source>
        <dbReference type="EMBL" id="KAF3322458.1"/>
    </source>
</evidence>
<keyword evidence="5 11" id="KW-0418">Kinase</keyword>
<feature type="region of interest" description="Disordered" evidence="9">
    <location>
        <begin position="1"/>
        <end position="26"/>
    </location>
</feature>
<keyword evidence="12" id="KW-1185">Reference proteome</keyword>
<dbReference type="InterPro" id="IPR000719">
    <property type="entry name" value="Prot_kinase_dom"/>
</dbReference>
<dbReference type="Gene3D" id="3.30.200.20">
    <property type="entry name" value="Phosphorylase Kinase, domain 1"/>
    <property type="match status" value="1"/>
</dbReference>
<evidence type="ECO:0000256" key="2">
    <source>
        <dbReference type="ARBA" id="ARBA00022527"/>
    </source>
</evidence>
<keyword evidence="6" id="KW-0067">ATP-binding</keyword>
<evidence type="ECO:0000256" key="6">
    <source>
        <dbReference type="ARBA" id="ARBA00022840"/>
    </source>
</evidence>
<dbReference type="CDD" id="cd13983">
    <property type="entry name" value="STKc_WNK"/>
    <property type="match status" value="1"/>
</dbReference>
<dbReference type="InterPro" id="IPR050588">
    <property type="entry name" value="WNK_Ser-Thr_kinase"/>
</dbReference>
<evidence type="ECO:0000256" key="4">
    <source>
        <dbReference type="ARBA" id="ARBA00022741"/>
    </source>
</evidence>
<feature type="compositionally biased region" description="Polar residues" evidence="9">
    <location>
        <begin position="7"/>
        <end position="20"/>
    </location>
</feature>
<organism evidence="11 12">
    <name type="scientific">Carex littledalei</name>
    <dbReference type="NCBI Taxonomy" id="544730"/>
    <lineage>
        <taxon>Eukaryota</taxon>
        <taxon>Viridiplantae</taxon>
        <taxon>Streptophyta</taxon>
        <taxon>Embryophyta</taxon>
        <taxon>Tracheophyta</taxon>
        <taxon>Spermatophyta</taxon>
        <taxon>Magnoliopsida</taxon>
        <taxon>Liliopsida</taxon>
        <taxon>Poales</taxon>
        <taxon>Cyperaceae</taxon>
        <taxon>Cyperoideae</taxon>
        <taxon>Cariceae</taxon>
        <taxon>Carex</taxon>
        <taxon>Carex subgen. Euthyceras</taxon>
    </lineage>
</organism>
<evidence type="ECO:0000313" key="12">
    <source>
        <dbReference type="Proteomes" id="UP000623129"/>
    </source>
</evidence>
<accession>A0A833QF27</accession>
<evidence type="ECO:0000256" key="7">
    <source>
        <dbReference type="ARBA" id="ARBA00047899"/>
    </source>
</evidence>
<dbReference type="InterPro" id="IPR011009">
    <property type="entry name" value="Kinase-like_dom_sf"/>
</dbReference>
<keyword evidence="4" id="KW-0547">Nucleotide-binding</keyword>
<keyword evidence="3" id="KW-0808">Transferase</keyword>
<dbReference type="InterPro" id="IPR008271">
    <property type="entry name" value="Ser/Thr_kinase_AS"/>
</dbReference>
<feature type="domain" description="Protein kinase" evidence="10">
    <location>
        <begin position="38"/>
        <end position="295"/>
    </location>
</feature>
<dbReference type="OrthoDB" id="4062651at2759"/>
<dbReference type="FunFam" id="3.30.200.20:FF:000075">
    <property type="entry name" value="Probable serine/threonine-protein kinase WNK1"/>
    <property type="match status" value="1"/>
</dbReference>
<keyword evidence="2" id="KW-0723">Serine/threonine-protein kinase</keyword>
<sequence>MGKNGSVHASETGSDSTGPTPNGCEKGFLELDPTTRYMRFDDPLGKGAYKKVWKAFDQIDGIEVAWNRVSIDRMLQSPENLSRLYSEVHFLKTLKHENILKYYSSWVDDEKRTVNIITELFTSGSLREYRKKHDCVDLKAIKNWARQILRGLEYLHSHQPPIIHRDLKCDNIFVNGNNGQVKIGDLGLATMMLQEKARSVLGTPEFMAPELYEEEYNELVDIYSFGMCMLEMVTLDYPYSECRNAAQIYKRVTSGVKPAALEKVTNLQVRQFIDKCLVPASERKSAKELLKDPFLNCNNSHEMKHNKVPPSYPPPKSQSGASVEEILLDIEAECQSDSVCENIEDDDVELEFPSLELIRTNGDNEFWLRGERQDENTVFFYMHITNRIVPGKNVNFVFYLDSDTSLRVAEEMVEQLDLADHDVPFISEFIDYLIMCLVPGWRPLNEEFSSLDYTSTAENGSCNLETEFAMENELMLENGQKMMNNLSLKNGSDDLPNRLSSNSTLVHEGEAESIFGLALAQLLGISEERKPDSDGSSASMQLLGTSKEVKANFDDLSTSTKPAGIMGFATDGDSTVAECNCEKGESSTIPNGQYHGVEAIGKKVLNGSTLQCLDKDEEDGLQSEIDDIKEHYRHLFEELTRMREVAFENVRKRWMRKMGKRPA</sequence>
<dbReference type="AlphaFoldDB" id="A0A833QF27"/>
<dbReference type="SUPFAM" id="SSF56112">
    <property type="entry name" value="Protein kinase-like (PK-like)"/>
    <property type="match status" value="1"/>
</dbReference>
<dbReference type="SMART" id="SM00220">
    <property type="entry name" value="S_TKc"/>
    <property type="match status" value="1"/>
</dbReference>
<comment type="caution">
    <text evidence="11">The sequence shown here is derived from an EMBL/GenBank/DDBJ whole genome shotgun (WGS) entry which is preliminary data.</text>
</comment>
<dbReference type="EMBL" id="SWLB01000025">
    <property type="protein sequence ID" value="KAF3322458.1"/>
    <property type="molecule type" value="Genomic_DNA"/>
</dbReference>
<protein>
    <recommendedName>
        <fullName evidence="1">non-specific serine/threonine protein kinase</fullName>
        <ecNumber evidence="1">2.7.11.1</ecNumber>
    </recommendedName>
</protein>
<comment type="catalytic activity">
    <reaction evidence="8">
        <text>L-seryl-[protein] + ATP = O-phospho-L-seryl-[protein] + ADP + H(+)</text>
        <dbReference type="Rhea" id="RHEA:17989"/>
        <dbReference type="Rhea" id="RHEA-COMP:9863"/>
        <dbReference type="Rhea" id="RHEA-COMP:11604"/>
        <dbReference type="ChEBI" id="CHEBI:15378"/>
        <dbReference type="ChEBI" id="CHEBI:29999"/>
        <dbReference type="ChEBI" id="CHEBI:30616"/>
        <dbReference type="ChEBI" id="CHEBI:83421"/>
        <dbReference type="ChEBI" id="CHEBI:456216"/>
        <dbReference type="EC" id="2.7.11.1"/>
    </reaction>
</comment>
<dbReference type="Pfam" id="PF00069">
    <property type="entry name" value="Pkinase"/>
    <property type="match status" value="1"/>
</dbReference>
<dbReference type="FunFam" id="1.10.510.10:FF:000046">
    <property type="entry name" value="probable serine/threonine-protein kinase WNK9"/>
    <property type="match status" value="1"/>
</dbReference>
<evidence type="ECO:0000256" key="9">
    <source>
        <dbReference type="SAM" id="MobiDB-lite"/>
    </source>
</evidence>
<dbReference type="PROSITE" id="PS00108">
    <property type="entry name" value="PROTEIN_KINASE_ST"/>
    <property type="match status" value="1"/>
</dbReference>
<dbReference type="GO" id="GO:0004674">
    <property type="term" value="F:protein serine/threonine kinase activity"/>
    <property type="evidence" value="ECO:0007669"/>
    <property type="project" value="UniProtKB-KW"/>
</dbReference>
<reference evidence="11" key="1">
    <citation type="submission" date="2020-01" db="EMBL/GenBank/DDBJ databases">
        <title>Genome sequence of Kobresia littledalei, the first chromosome-level genome in the family Cyperaceae.</title>
        <authorList>
            <person name="Qu G."/>
        </authorList>
    </citation>
    <scope>NUCLEOTIDE SEQUENCE</scope>
    <source>
        <strain evidence="11">C.B.Clarke</strain>
        <tissue evidence="11">Leaf</tissue>
    </source>
</reference>
<comment type="catalytic activity">
    <reaction evidence="7">
        <text>L-threonyl-[protein] + ATP = O-phospho-L-threonyl-[protein] + ADP + H(+)</text>
        <dbReference type="Rhea" id="RHEA:46608"/>
        <dbReference type="Rhea" id="RHEA-COMP:11060"/>
        <dbReference type="Rhea" id="RHEA-COMP:11605"/>
        <dbReference type="ChEBI" id="CHEBI:15378"/>
        <dbReference type="ChEBI" id="CHEBI:30013"/>
        <dbReference type="ChEBI" id="CHEBI:30616"/>
        <dbReference type="ChEBI" id="CHEBI:61977"/>
        <dbReference type="ChEBI" id="CHEBI:456216"/>
        <dbReference type="EC" id="2.7.11.1"/>
    </reaction>
</comment>
<proteinExistence type="predicted"/>
<dbReference type="Proteomes" id="UP000623129">
    <property type="component" value="Unassembled WGS sequence"/>
</dbReference>
<dbReference type="PROSITE" id="PS50011">
    <property type="entry name" value="PROTEIN_KINASE_DOM"/>
    <property type="match status" value="1"/>
</dbReference>
<dbReference type="GO" id="GO:0005524">
    <property type="term" value="F:ATP binding"/>
    <property type="evidence" value="ECO:0007669"/>
    <property type="project" value="UniProtKB-KW"/>
</dbReference>
<dbReference type="EC" id="2.7.11.1" evidence="1"/>
<evidence type="ECO:0000259" key="10">
    <source>
        <dbReference type="PROSITE" id="PS50011"/>
    </source>
</evidence>